<sequence length="61" mass="7109">MLSQTAFVHFVEGFAVARAYTDRADRQTGTEWPRPVRWHHRFIRPFGGETGAPPRRERSPD</sequence>
<dbReference type="Proteomes" id="UP000463224">
    <property type="component" value="Unassembled WGS sequence"/>
</dbReference>
<proteinExistence type="predicted"/>
<keyword evidence="2" id="KW-1185">Reference proteome</keyword>
<organism evidence="1 2">
    <name type="scientific">Nitratireductor arenosus</name>
    <dbReference type="NCBI Taxonomy" id="2682096"/>
    <lineage>
        <taxon>Bacteria</taxon>
        <taxon>Pseudomonadati</taxon>
        <taxon>Pseudomonadota</taxon>
        <taxon>Alphaproteobacteria</taxon>
        <taxon>Hyphomicrobiales</taxon>
        <taxon>Phyllobacteriaceae</taxon>
        <taxon>Nitratireductor</taxon>
    </lineage>
</organism>
<evidence type="ECO:0000313" key="2">
    <source>
        <dbReference type="Proteomes" id="UP000463224"/>
    </source>
</evidence>
<dbReference type="EMBL" id="WPHG01000002">
    <property type="protein sequence ID" value="MVA97260.1"/>
    <property type="molecule type" value="Genomic_DNA"/>
</dbReference>
<dbReference type="AlphaFoldDB" id="A0A844QGZ3"/>
<reference evidence="1 2" key="1">
    <citation type="submission" date="2019-12" db="EMBL/GenBank/DDBJ databases">
        <title>Nitratireductor arenosus sp. nov., Isolated from sea sand, Jeju island, South Korea.</title>
        <authorList>
            <person name="Kim W."/>
        </authorList>
    </citation>
    <scope>NUCLEOTIDE SEQUENCE [LARGE SCALE GENOMIC DNA]</scope>
    <source>
        <strain evidence="1 2">CAU 1489</strain>
    </source>
</reference>
<protein>
    <submittedName>
        <fullName evidence="1">Uncharacterized protein</fullName>
    </submittedName>
</protein>
<comment type="caution">
    <text evidence="1">The sequence shown here is derived from an EMBL/GenBank/DDBJ whole genome shotgun (WGS) entry which is preliminary data.</text>
</comment>
<evidence type="ECO:0000313" key="1">
    <source>
        <dbReference type="EMBL" id="MVA97260.1"/>
    </source>
</evidence>
<gene>
    <name evidence="1" type="ORF">GN330_08370</name>
</gene>
<accession>A0A844QGZ3</accession>
<name>A0A844QGZ3_9HYPH</name>
<dbReference type="RefSeq" id="WP_156712236.1">
    <property type="nucleotide sequence ID" value="NZ_WPHG01000002.1"/>
</dbReference>